<dbReference type="EMBL" id="VIWU01000001">
    <property type="protein sequence ID" value="TWF77495.1"/>
    <property type="molecule type" value="Genomic_DNA"/>
</dbReference>
<organism evidence="1 2">
    <name type="scientific">Pseudonocardia hierapolitana</name>
    <dbReference type="NCBI Taxonomy" id="1128676"/>
    <lineage>
        <taxon>Bacteria</taxon>
        <taxon>Bacillati</taxon>
        <taxon>Actinomycetota</taxon>
        <taxon>Actinomycetes</taxon>
        <taxon>Pseudonocardiales</taxon>
        <taxon>Pseudonocardiaceae</taxon>
        <taxon>Pseudonocardia</taxon>
    </lineage>
</organism>
<proteinExistence type="predicted"/>
<dbReference type="Proteomes" id="UP000321261">
    <property type="component" value="Unassembled WGS sequence"/>
</dbReference>
<evidence type="ECO:0000313" key="1">
    <source>
        <dbReference type="EMBL" id="TWF77495.1"/>
    </source>
</evidence>
<accession>A0A561SRM6</accession>
<keyword evidence="2" id="KW-1185">Reference proteome</keyword>
<gene>
    <name evidence="1" type="ORF">FHX44_113405</name>
</gene>
<dbReference type="AlphaFoldDB" id="A0A561SRM6"/>
<evidence type="ECO:0000313" key="2">
    <source>
        <dbReference type="Proteomes" id="UP000321261"/>
    </source>
</evidence>
<reference evidence="1 2" key="1">
    <citation type="submission" date="2019-06" db="EMBL/GenBank/DDBJ databases">
        <title>Sequencing the genomes of 1000 actinobacteria strains.</title>
        <authorList>
            <person name="Klenk H.-P."/>
        </authorList>
    </citation>
    <scope>NUCLEOTIDE SEQUENCE [LARGE SCALE GENOMIC DNA]</scope>
    <source>
        <strain evidence="1 2">DSM 45671</strain>
    </source>
</reference>
<sequence length="111" mass="11834">MIDGGVIAAYLAVAVTRGEQRLLGRVVDTALDRLFDSVARRLGPRRAADLARNPYDSAILAEVAGAIDAAARRDAGFARELAALLAQLESHGGRHLVDQIRAQTTPESTRS</sequence>
<protein>
    <submittedName>
        <fullName evidence="1">Uncharacterized protein</fullName>
    </submittedName>
</protein>
<comment type="caution">
    <text evidence="1">The sequence shown here is derived from an EMBL/GenBank/DDBJ whole genome shotgun (WGS) entry which is preliminary data.</text>
</comment>
<name>A0A561SRM6_9PSEU</name>
<dbReference type="RefSeq" id="WP_170308938.1">
    <property type="nucleotide sequence ID" value="NZ_VIWU01000001.1"/>
</dbReference>